<dbReference type="EMBL" id="SMKZ01000001">
    <property type="protein sequence ID" value="TDE15815.1"/>
    <property type="molecule type" value="Genomic_DNA"/>
</dbReference>
<dbReference type="InterPro" id="IPR006311">
    <property type="entry name" value="TAT_signal"/>
</dbReference>
<dbReference type="InterPro" id="IPR029052">
    <property type="entry name" value="Metallo-depent_PP-like"/>
</dbReference>
<dbReference type="Pfam" id="PF00149">
    <property type="entry name" value="Metallophos"/>
    <property type="match status" value="1"/>
</dbReference>
<evidence type="ECO:0000259" key="1">
    <source>
        <dbReference type="Pfam" id="PF00149"/>
    </source>
</evidence>
<dbReference type="PANTHER" id="PTHR16509">
    <property type="match status" value="1"/>
</dbReference>
<organism evidence="2 3">
    <name type="scientific">Jiangella asiatica</name>
    <dbReference type="NCBI Taxonomy" id="2530372"/>
    <lineage>
        <taxon>Bacteria</taxon>
        <taxon>Bacillati</taxon>
        <taxon>Actinomycetota</taxon>
        <taxon>Actinomycetes</taxon>
        <taxon>Jiangellales</taxon>
        <taxon>Jiangellaceae</taxon>
        <taxon>Jiangella</taxon>
    </lineage>
</organism>
<keyword evidence="3" id="KW-1185">Reference proteome</keyword>
<evidence type="ECO:0000313" key="2">
    <source>
        <dbReference type="EMBL" id="TDE15815.1"/>
    </source>
</evidence>
<name>A0A4R5DWY1_9ACTN</name>
<feature type="domain" description="Calcineurin-like phosphoesterase" evidence="1">
    <location>
        <begin position="43"/>
        <end position="259"/>
    </location>
</feature>
<accession>A0A4R5DWY1</accession>
<dbReference type="InterPro" id="IPR004843">
    <property type="entry name" value="Calcineurin-like_PHP"/>
</dbReference>
<dbReference type="Gene3D" id="3.60.21.10">
    <property type="match status" value="1"/>
</dbReference>
<dbReference type="InParanoid" id="A0A4R5DWY1"/>
<dbReference type="Proteomes" id="UP000294739">
    <property type="component" value="Unassembled WGS sequence"/>
</dbReference>
<reference evidence="2 3" key="1">
    <citation type="submission" date="2019-03" db="EMBL/GenBank/DDBJ databases">
        <title>Draft genome sequences of novel Actinobacteria.</title>
        <authorList>
            <person name="Sahin N."/>
            <person name="Ay H."/>
            <person name="Saygin H."/>
        </authorList>
    </citation>
    <scope>NUCLEOTIDE SEQUENCE [LARGE SCALE GENOMIC DNA]</scope>
    <source>
        <strain evidence="2 3">5K138</strain>
    </source>
</reference>
<proteinExistence type="predicted"/>
<protein>
    <submittedName>
        <fullName evidence="2">Phosphatase</fullName>
    </submittedName>
</protein>
<dbReference type="SUPFAM" id="SSF56300">
    <property type="entry name" value="Metallo-dependent phosphatases"/>
    <property type="match status" value="1"/>
</dbReference>
<comment type="caution">
    <text evidence="2">The sequence shown here is derived from an EMBL/GenBank/DDBJ whole genome shotgun (WGS) entry which is preliminary data.</text>
</comment>
<dbReference type="GO" id="GO:0008663">
    <property type="term" value="F:2',3'-cyclic-nucleotide 2'-phosphodiesterase activity"/>
    <property type="evidence" value="ECO:0007669"/>
    <property type="project" value="TreeGrafter"/>
</dbReference>
<dbReference type="OrthoDB" id="8132905at2"/>
<dbReference type="PANTHER" id="PTHR16509:SF8">
    <property type="entry name" value="MANGANESE-DEPENDENT ADP-RIBOSE_CDP-ALCOHOL DIPHOSPHATASE"/>
    <property type="match status" value="1"/>
</dbReference>
<gene>
    <name evidence="2" type="ORF">E1269_00480</name>
</gene>
<dbReference type="GO" id="GO:0030145">
    <property type="term" value="F:manganese ion binding"/>
    <property type="evidence" value="ECO:0007669"/>
    <property type="project" value="TreeGrafter"/>
</dbReference>
<dbReference type="RefSeq" id="WP_131889890.1">
    <property type="nucleotide sequence ID" value="NZ_SMKZ01000001.1"/>
</dbReference>
<dbReference type="GO" id="GO:0047734">
    <property type="term" value="F:CDP-glycerol diphosphatase activity"/>
    <property type="evidence" value="ECO:0007669"/>
    <property type="project" value="TreeGrafter"/>
</dbReference>
<dbReference type="GO" id="GO:0047631">
    <property type="term" value="F:ADP-ribose diphosphatase activity"/>
    <property type="evidence" value="ECO:0007669"/>
    <property type="project" value="TreeGrafter"/>
</dbReference>
<evidence type="ECO:0000313" key="3">
    <source>
        <dbReference type="Proteomes" id="UP000294739"/>
    </source>
</evidence>
<dbReference type="PROSITE" id="PS51318">
    <property type="entry name" value="TAT"/>
    <property type="match status" value="1"/>
</dbReference>
<dbReference type="AlphaFoldDB" id="A0A4R5DWY1"/>
<sequence>MNSTAGTSARTWSRRGFLGVSAGAIAIPFGLGSPQAGAGEDGFRFGVVADCQYADFENTGTRHYRASIGKLAEAVETFNQSDLEFITHLGDFVDRFERSFAEILPVFEKARRLKVHVLGNHDFQMPTDQLLDVLDMPNQYYHYRRGGWRFVVLDTNDVSTYANPEGSEKHELAQEMYDELVRQGAVNAYTWNGAVGEDQLAWLEDVLTMARRRGEKVVLSAHHPVYPKDAHNAWNDHALLDVIDSYDNVIAYFNGHNHQGNYGFRNGVHYVTFRGMVELDSNAFSIVQVHADRFEIDGYGREPNRTLPFRAP</sequence>